<evidence type="ECO:0008006" key="3">
    <source>
        <dbReference type="Google" id="ProtNLM"/>
    </source>
</evidence>
<keyword evidence="2" id="KW-1185">Reference proteome</keyword>
<dbReference type="InterPro" id="IPR021457">
    <property type="entry name" value="DUF3108"/>
</dbReference>
<sequence>MRRCSWLRRSLLGAFLLSLLLHVLGIGGEDIYAWLTRPEFSQAELRQPSRELKAHSLEEDAATAKGGTRPPDTLDVFLRRPAKPVIESRPAPRPTEARKPRKPAAIAASRVVPVVASAVAGKAVVAAASAPVQAPARASQVDSQPVQALERFPRELKMTYIWEFLPVPARMSWKVSQGRYDLRLEGGFLGISRTFVSSGRVGRNGVTPERFVEYRNNKPEPFYQVDFDWQKRIAEVGEPGSRKSEKLAPGDQDIFSAAFHIGLVGSSKPEYRFSMFSGRRKYENVQLKVAGEAKLRLGKKEVDALLLRGAWDDRKVDFWLAPEWHNIPVRITIVLGNELTLDIWANEVIADGKTLLEWEPPVAKSPPRRGGGR</sequence>
<dbReference type="STRING" id="83765.SAMN05660284_00701"/>
<reference evidence="2" key="1">
    <citation type="submission" date="2016-10" db="EMBL/GenBank/DDBJ databases">
        <authorList>
            <person name="Varghese N."/>
            <person name="Submissions S."/>
        </authorList>
    </citation>
    <scope>NUCLEOTIDE SEQUENCE [LARGE SCALE GENOMIC DNA]</scope>
    <source>
        <strain evidence="2">DSM 6150</strain>
    </source>
</reference>
<accession>A0A1I4WTW1</accession>
<evidence type="ECO:0000313" key="1">
    <source>
        <dbReference type="EMBL" id="SFN16419.1"/>
    </source>
</evidence>
<dbReference type="Proteomes" id="UP000242869">
    <property type="component" value="Unassembled WGS sequence"/>
</dbReference>
<dbReference type="EMBL" id="FOVE01000004">
    <property type="protein sequence ID" value="SFN16419.1"/>
    <property type="molecule type" value="Genomic_DNA"/>
</dbReference>
<dbReference type="OrthoDB" id="8526020at2"/>
<evidence type="ECO:0000313" key="2">
    <source>
        <dbReference type="Proteomes" id="UP000242869"/>
    </source>
</evidence>
<protein>
    <recommendedName>
        <fullName evidence="3">DUF3108 domain-containing protein</fullName>
    </recommendedName>
</protein>
<proteinExistence type="predicted"/>
<organism evidence="1 2">
    <name type="scientific">Formivibrio citricus</name>
    <dbReference type="NCBI Taxonomy" id="83765"/>
    <lineage>
        <taxon>Bacteria</taxon>
        <taxon>Pseudomonadati</taxon>
        <taxon>Pseudomonadota</taxon>
        <taxon>Betaproteobacteria</taxon>
        <taxon>Neisseriales</taxon>
        <taxon>Chitinibacteraceae</taxon>
        <taxon>Formivibrio</taxon>
    </lineage>
</organism>
<dbReference type="Pfam" id="PF11306">
    <property type="entry name" value="DUF3108"/>
    <property type="match status" value="1"/>
</dbReference>
<gene>
    <name evidence="1" type="ORF">SAMN05660284_00701</name>
</gene>
<dbReference type="RefSeq" id="WP_091191456.1">
    <property type="nucleotide sequence ID" value="NZ_FOVE01000004.1"/>
</dbReference>
<name>A0A1I4WTW1_9NEIS</name>
<dbReference type="AlphaFoldDB" id="A0A1I4WTW1"/>